<feature type="compositionally biased region" description="Polar residues" evidence="1">
    <location>
        <begin position="37"/>
        <end position="52"/>
    </location>
</feature>
<dbReference type="PROSITE" id="PS50969">
    <property type="entry name" value="FCP1"/>
    <property type="match status" value="1"/>
</dbReference>
<proteinExistence type="predicted"/>
<feature type="compositionally biased region" description="Polar residues" evidence="1">
    <location>
        <begin position="404"/>
        <end position="414"/>
    </location>
</feature>
<dbReference type="InterPro" id="IPR023214">
    <property type="entry name" value="HAD_sf"/>
</dbReference>
<dbReference type="InterPro" id="IPR004274">
    <property type="entry name" value="FCP1_dom"/>
</dbReference>
<evidence type="ECO:0000313" key="4">
    <source>
        <dbReference type="Proteomes" id="UP001408789"/>
    </source>
</evidence>
<feature type="region of interest" description="Disordered" evidence="1">
    <location>
        <begin position="627"/>
        <end position="709"/>
    </location>
</feature>
<name>A0AAP0D2D2_9ASTR</name>
<comment type="caution">
    <text evidence="3">The sequence shown here is derived from an EMBL/GenBank/DDBJ whole genome shotgun (WGS) entry which is preliminary data.</text>
</comment>
<dbReference type="SUPFAM" id="SSF56784">
    <property type="entry name" value="HAD-like"/>
    <property type="match status" value="1"/>
</dbReference>
<accession>A0AAP0D2D2</accession>
<feature type="compositionally biased region" description="Polar residues" evidence="1">
    <location>
        <begin position="326"/>
        <end position="336"/>
    </location>
</feature>
<evidence type="ECO:0000259" key="2">
    <source>
        <dbReference type="PROSITE" id="PS50969"/>
    </source>
</evidence>
<gene>
    <name evidence="3" type="ORF">SSX86_014499</name>
</gene>
<feature type="compositionally biased region" description="Basic residues" evidence="1">
    <location>
        <begin position="390"/>
        <end position="401"/>
    </location>
</feature>
<feature type="domain" description="FCP1 homology" evidence="2">
    <location>
        <begin position="974"/>
        <end position="1155"/>
    </location>
</feature>
<feature type="compositionally biased region" description="Low complexity" evidence="1">
    <location>
        <begin position="162"/>
        <end position="179"/>
    </location>
</feature>
<dbReference type="AlphaFoldDB" id="A0AAP0D2D2"/>
<dbReference type="Proteomes" id="UP001408789">
    <property type="component" value="Unassembled WGS sequence"/>
</dbReference>
<protein>
    <recommendedName>
        <fullName evidence="2">FCP1 homology domain-containing protein</fullName>
    </recommendedName>
</protein>
<feature type="compositionally biased region" description="Polar residues" evidence="1">
    <location>
        <begin position="880"/>
        <end position="891"/>
    </location>
</feature>
<feature type="region of interest" description="Disordered" evidence="1">
    <location>
        <begin position="865"/>
        <end position="903"/>
    </location>
</feature>
<feature type="compositionally biased region" description="Basic residues" evidence="1">
    <location>
        <begin position="644"/>
        <end position="655"/>
    </location>
</feature>
<feature type="compositionally biased region" description="Low complexity" evidence="1">
    <location>
        <begin position="634"/>
        <end position="643"/>
    </location>
</feature>
<organism evidence="3 4">
    <name type="scientific">Deinandra increscens subsp. villosa</name>
    <dbReference type="NCBI Taxonomy" id="3103831"/>
    <lineage>
        <taxon>Eukaryota</taxon>
        <taxon>Viridiplantae</taxon>
        <taxon>Streptophyta</taxon>
        <taxon>Embryophyta</taxon>
        <taxon>Tracheophyta</taxon>
        <taxon>Spermatophyta</taxon>
        <taxon>Magnoliopsida</taxon>
        <taxon>eudicotyledons</taxon>
        <taxon>Gunneridae</taxon>
        <taxon>Pentapetalae</taxon>
        <taxon>asterids</taxon>
        <taxon>campanulids</taxon>
        <taxon>Asterales</taxon>
        <taxon>Asteraceae</taxon>
        <taxon>Asteroideae</taxon>
        <taxon>Heliantheae alliance</taxon>
        <taxon>Madieae</taxon>
        <taxon>Madiinae</taxon>
        <taxon>Deinandra</taxon>
    </lineage>
</organism>
<dbReference type="Gene3D" id="3.40.50.1000">
    <property type="entry name" value="HAD superfamily/HAD-like"/>
    <property type="match status" value="1"/>
</dbReference>
<dbReference type="PANTHER" id="PTHR12210">
    <property type="entry name" value="DULLARD PROTEIN PHOSPHATASE"/>
    <property type="match status" value="1"/>
</dbReference>
<dbReference type="InterPro" id="IPR036412">
    <property type="entry name" value="HAD-like_sf"/>
</dbReference>
<feature type="region of interest" description="Disordered" evidence="1">
    <location>
        <begin position="162"/>
        <end position="201"/>
    </location>
</feature>
<dbReference type="EMBL" id="JBCNJP010000015">
    <property type="protein sequence ID" value="KAK9067174.1"/>
    <property type="molecule type" value="Genomic_DNA"/>
</dbReference>
<feature type="region of interest" description="Disordered" evidence="1">
    <location>
        <begin position="37"/>
        <end position="61"/>
    </location>
</feature>
<evidence type="ECO:0000313" key="3">
    <source>
        <dbReference type="EMBL" id="KAK9067174.1"/>
    </source>
</evidence>
<evidence type="ECO:0000256" key="1">
    <source>
        <dbReference type="SAM" id="MobiDB-lite"/>
    </source>
</evidence>
<feature type="compositionally biased region" description="Polar residues" evidence="1">
    <location>
        <begin position="424"/>
        <end position="446"/>
    </location>
</feature>
<feature type="region of interest" description="Disordered" evidence="1">
    <location>
        <begin position="370"/>
        <end position="446"/>
    </location>
</feature>
<feature type="compositionally biased region" description="Polar residues" evidence="1">
    <location>
        <begin position="699"/>
        <end position="709"/>
    </location>
</feature>
<dbReference type="SMART" id="SM00577">
    <property type="entry name" value="CPDc"/>
    <property type="match status" value="1"/>
</dbReference>
<feature type="region of interest" description="Disordered" evidence="1">
    <location>
        <begin position="293"/>
        <end position="339"/>
    </location>
</feature>
<feature type="region of interest" description="Disordered" evidence="1">
    <location>
        <begin position="552"/>
        <end position="601"/>
    </location>
</feature>
<dbReference type="InterPro" id="IPR050365">
    <property type="entry name" value="TIM50"/>
</dbReference>
<keyword evidence="4" id="KW-1185">Reference proteome</keyword>
<dbReference type="Pfam" id="PF03031">
    <property type="entry name" value="NIF"/>
    <property type="match status" value="1"/>
</dbReference>
<reference evidence="3 4" key="1">
    <citation type="submission" date="2024-04" db="EMBL/GenBank/DDBJ databases">
        <title>The reference genome of an endangered Asteraceae, Deinandra increscens subsp. villosa, native to the Central Coast of California.</title>
        <authorList>
            <person name="Guilliams M."/>
            <person name="Hasenstab-Lehman K."/>
            <person name="Meyer R."/>
            <person name="Mcevoy S."/>
        </authorList>
    </citation>
    <scope>NUCLEOTIDE SEQUENCE [LARGE SCALE GENOMIC DNA]</scope>
    <source>
        <tissue evidence="3">Leaf</tissue>
    </source>
</reference>
<sequence>MAAHRRGNNYLKKKKLNSGIRTLAIMEVIMSSPVQECSRTQNDNGNGTVKLTKSQRKNRRRKAWKQKMKENLGLLEKREDIEIPKSKPEAQFYTVSPASLQGDLNKGIGTSITIDKNMAILSAAATSDEKSLKFKRKEGEMGSSMTTNLNGEFKVQKKVETTIGETSSGTSAMDNTNTSSKKRKRKKMNNNAGMGDILSTHESTQGPIMTKVLGVESNGTGSGKIATPDANMVSNGDHTEVASGKIGESETMNLNVNGMNKKKKKLESKNKQPTLAEILNPQYLQNLEAAKGATGSGATLTDKPASKKQKRQKLNTNPDLGDILSTHGNESTQEGLSTPEVLEVKSGETVSVKTATSDANMVLKGDHTVAVNGKMKENETSNLIVNGEGKKKKKRKPKKKGSTLGESLNPQSIENLEAAKHETGSSTTATDNPASEIQTRQKLNTNSDLDDILSTHESKQEGLSTTKVVEVKSGETVSGKTATSDANMVFKREDLTEVANGKMVESETTNLNVNNSVKKKNMLQSKNKRPTLGEILNPHYLQSLKVAEGETGSATTSKYNPASKEQKSQRLNKNPDLGDILSAPEGKQEGSSTTKAREIKSGETVSGKIAIMDANDVLEGEDHTVAANGKMQENGTNNLNVNGKGKKKKRRRSKNKGPSLGEDLKQQYIQNLEAAEHETGSGTTAADNPASKEHKKQKINNNTASEMLSTCENKQDKAIAKKDLSMDKLLEVVSGEKVSQGEEHMQDANGKTDLKANTNLNVSDVGINKNKLKDPISRIQRPMLGEILNPRCLELPETYAGKTNREKSDKINSRDTIIMSKGSDTAESGREEFQEILNGERCWSTIGNVESTMLKSTVCTQAFDGEASSSKKSKKRKNQDITIMNKGSSTAEPEGEDFQGIVNGEKCPSTIADAENTMLKSIECPQVAKSDMCPTTIVPKSAETADLEIAEADASEALSIKRQKMGVKEITQVATVGKKLLIFDVNGLLADIVSHRPTDIKADKYITRRSIFKRPYLDDFLCFCFEKFIVGIWSSRTMRNLKPVVDFLLGDLKKKLLFMWDGSKCTNSGIKTLEDKHKCLVVKDLRKIWDKDGPGNSWVKGTFHESNTLLVDDSPYKALLNPKYTGIFPASYSYKNRDDNFLGPEGNLRTYLEGLAAADDVKMYVEQHPFGQGAIDEKSPHWAFYSRVLGCLNGSEPLTRTMKKDIHVTTTEKNNEE</sequence>